<dbReference type="InterPro" id="IPR010730">
    <property type="entry name" value="HET"/>
</dbReference>
<dbReference type="Proteomes" id="UP000293195">
    <property type="component" value="Unassembled WGS sequence"/>
</dbReference>
<reference evidence="3" key="1">
    <citation type="journal article" date="2019" name="bioRxiv">
        <title>Genomics, evolutionary history and diagnostics of the Alternaria alternata species group including apple and Asian pear pathotypes.</title>
        <authorList>
            <person name="Armitage A.D."/>
            <person name="Cockerton H.M."/>
            <person name="Sreenivasaprasad S."/>
            <person name="Woodhall J.W."/>
            <person name="Lane C.R."/>
            <person name="Harrison R.J."/>
            <person name="Clarkson J.P."/>
        </authorList>
    </citation>
    <scope>NUCLEOTIDE SEQUENCE [LARGE SCALE GENOMIC DNA]</scope>
    <source>
        <strain evidence="3">FERA 635</strain>
    </source>
</reference>
<proteinExistence type="predicted"/>
<sequence length="773" mass="88481">MPYPDDTSHYYITRDESLSKSWFHKLPVLRRYDSDPVLSSLCSGCDSLDLPGIVARMRADSNVKTVALPPWTNSAEIPMNDGACALCTMFTANWDRGGSIEIRWMESIYSGETKRFSSWSPAAVVFYDRGWAKKAVFEIIPTQDNHLDSMSRSLQPSSIDFDRIQLWLQSCSNADVAPQPRQKTAYLPGFRLIHCRSREITKPPQECRYVALSYVWGKNPLEESQSQLFPRTIEDAIKVCLKLGFEYIWIDRYCIDQGNYEDKHAQISQMDVIYSEASLVIIAAAGNDPTYGLPGVGAQARTPQQSFKLENCTLLQTFSRVQDELKASAWINRGWTLQEGYFGTRKLIFTDYQVIYICKHGYCNESVHPRIIWNPDLVGWCLADEHECGRQRNQRLLNSYFLFEKGQIQMTTVVTGLTKCKIIEEFTRRSLSYDGDVYNAISGIFSSWSKAEPSNTVGHICGVPVGEDGLKLEWTGNDHTTTPRRKGFPTWSWLSRKGPITFSRTLLLASISVQTRSDIDLEATSKRETMPSEALWISIAECSNRSDLRTQPSGTADDPNLIKISGWCPRVRMGRQSVDPSQYVKPSECTIKKLDGRLRFESRGDWVSMDRHDLTQTEWESCVPVLIGSTEDSHDSPLTLQDDGHIFTFLLLCPTFEKDIYERVGIFYVLLKRTSSGVSHQNEGQAPDWDEDRCDDEYTIEELDPIDDLLMVGLTMTHDMRQGLYRTQEDEADDYDLKKDLERFFEEPDEDFEDSIVFLSDFPDWETRVFIVR</sequence>
<dbReference type="EMBL" id="PDXF01000103">
    <property type="protein sequence ID" value="RYN88247.1"/>
    <property type="molecule type" value="Genomic_DNA"/>
</dbReference>
<organism evidence="2 3">
    <name type="scientific">Alternaria tenuissima</name>
    <dbReference type="NCBI Taxonomy" id="119927"/>
    <lineage>
        <taxon>Eukaryota</taxon>
        <taxon>Fungi</taxon>
        <taxon>Dikarya</taxon>
        <taxon>Ascomycota</taxon>
        <taxon>Pezizomycotina</taxon>
        <taxon>Dothideomycetes</taxon>
        <taxon>Pleosporomycetidae</taxon>
        <taxon>Pleosporales</taxon>
        <taxon>Pleosporineae</taxon>
        <taxon>Pleosporaceae</taxon>
        <taxon>Alternaria</taxon>
        <taxon>Alternaria sect. Alternaria</taxon>
        <taxon>Alternaria alternata complex</taxon>
    </lineage>
</organism>
<evidence type="ECO:0000259" key="1">
    <source>
        <dbReference type="Pfam" id="PF06985"/>
    </source>
</evidence>
<dbReference type="PANTHER" id="PTHR33112">
    <property type="entry name" value="DOMAIN PROTEIN, PUTATIVE-RELATED"/>
    <property type="match status" value="1"/>
</dbReference>
<gene>
    <name evidence="2" type="ORF">AA0119_g12023</name>
</gene>
<comment type="caution">
    <text evidence="2">The sequence shown here is derived from an EMBL/GenBank/DDBJ whole genome shotgun (WGS) entry which is preliminary data.</text>
</comment>
<feature type="domain" description="Heterokaryon incompatibility" evidence="1">
    <location>
        <begin position="209"/>
        <end position="339"/>
    </location>
</feature>
<keyword evidence="3" id="KW-1185">Reference proteome</keyword>
<dbReference type="PANTHER" id="PTHR33112:SF1">
    <property type="entry name" value="HETEROKARYON INCOMPATIBILITY DOMAIN-CONTAINING PROTEIN"/>
    <property type="match status" value="1"/>
</dbReference>
<evidence type="ECO:0000313" key="3">
    <source>
        <dbReference type="Proteomes" id="UP000293195"/>
    </source>
</evidence>
<protein>
    <recommendedName>
        <fullName evidence="1">Heterokaryon incompatibility domain-containing protein</fullName>
    </recommendedName>
</protein>
<dbReference type="Pfam" id="PF06985">
    <property type="entry name" value="HET"/>
    <property type="match status" value="1"/>
</dbReference>
<accession>A0ABY0FSG9</accession>
<name>A0ABY0FSG9_9PLEO</name>
<evidence type="ECO:0000313" key="2">
    <source>
        <dbReference type="EMBL" id="RYN88247.1"/>
    </source>
</evidence>